<evidence type="ECO:0000256" key="1">
    <source>
        <dbReference type="SAM" id="MobiDB-lite"/>
    </source>
</evidence>
<evidence type="ECO:0000313" key="5">
    <source>
        <dbReference type="Proteomes" id="UP000683360"/>
    </source>
</evidence>
<gene>
    <name evidence="4" type="ORF">MEDL_33691</name>
</gene>
<sequence>MYISVVFEAEINVIEKYSKTLANSNSNEFKAFANRVQPILKGLYDSVTGEQDVEIVKCRQGPSDTVHVLFHLISHGNNDEDGLRKITERKIQSGSLSLSYGITDDGFTKQNVVLKQTNVSIFEVTLKLAEKYSDSKELANPKSEAFKSLKEKVQPEILSLYDSVCGSQEIDILKYKSSGAAHSIIFNLTSRGCSDESILKEPIETQIQTGLLGSSLKVSTSGLTLQKLTERVFYQVTLNVKRQFTDELKRKHSTEFNAFSKFVQSVLSTHYEKVPGNQEVNVVKCQQGPSGTVSTDVIIEIISHGCTDEVMVLQPIQDIIAFGKLDLTLKTSPTDFTFKTVRGSKPVSSECFDLSLLITLLRRDSNVKPPKNGFDVLPSKDDISDGAQIATIKHYRNELAHARDAKMDENKFDSLWIDLKNAVRILGKDDKFMKAVDDASTMKLDSSTEKALIRMVQHDKQLLQLEKDVTELYQIIEKLTKQTEDQSTSTQEEVSKIKDKIGKKEEQILQIKTDMQTLHTELHRIEKKFDEKFRVQDERNVQQDEMNRKMESGIQENRRDIQRLDPRNKRKRNLIDQTESRIRKFMEDTKETFVETETQKKVLKILERDNCLVMISKGGRGKTALGLQIASIFKDKEFTPMYIVNNEIETMRDIIDFESKNFIIVDDLFGQTNSHINDHTLEVFYSSVKRANCQSKVILNIRESPGCNKSILESHPILKESQVINLDDNTYDLSQSEKKEILLKHMKKFNLSFCHCNIFDLVCKESIYTDTDNQSLVNTREKLVTTMKNLCAEGYDEIQKKYHYSTLVYAALKGNIDLNYLNECLLLKILSYYEQKDEKIRKTLISKAVQDLSLNGKYLVKDREGETYRFQHATILEAVLISYGKACPEDLLVACSASFFQEYIRPESYRKFKKPKHVYLFVSDDVLSNNLLSLLVKKHEFKSVGMLKLSLQQRDNDKSYLDDSYLQVSYETDLEEDQRYIEYDEYGAYHGWDPYQIDCNLNPMYHKIIGQYLFDMGVGNELDSFVQLFLLKLSRDFLESEKIDPDLMKFFFDGFTCRGTQEQAVSKYLDFFTKYLCKYGSFAVIQAFCKPLGRIADTDNRIMVPVDDTVLAKKYIEIFFNSYADENRYEYDDPRVEYLENTRTGNLLLILCCLNQPCRENNLETVGDFLHMNFKRDLEFVNFILDKLIGKSKCNYIDAFEMKPLLDGLTDYGKNLEIISTNYDFCDECLFKYGSIPVVLSLCRPLSYKGSDQDIVRVDNQLLANKLVENLKFTPEDWDLRIFDDIKPIQDESYWYRPCRSNTKYIFFKDKAFYDKTYFSDLASYIYNYGVLENDEEFIQTVLTAIHSFENIEEENCYSISEKKYGPRDPLKLCKGRLENLTDCFSTLEIREMKRKFPSLLDSLLILYDSDDLLSDSDENSDTSNTDHEDDDINEPETGLDVDGHDAYNYEEIGINEADYNEDAEGGEDDGIHE</sequence>
<evidence type="ECO:0008006" key="6">
    <source>
        <dbReference type="Google" id="ProtNLM"/>
    </source>
</evidence>
<dbReference type="InterPro" id="IPR049050">
    <property type="entry name" value="nSTAND3"/>
</dbReference>
<comment type="caution">
    <text evidence="4">The sequence shown here is derived from an EMBL/GenBank/DDBJ whole genome shotgun (WGS) entry which is preliminary data.</text>
</comment>
<dbReference type="Pfam" id="PF18738">
    <property type="entry name" value="HEPN_DZIP3"/>
    <property type="match status" value="1"/>
</dbReference>
<evidence type="ECO:0000313" key="4">
    <source>
        <dbReference type="EMBL" id="CAG2220202.1"/>
    </source>
</evidence>
<protein>
    <recommendedName>
        <fullName evidence="6">DZIP3-like HEPN domain-containing protein</fullName>
    </recommendedName>
</protein>
<organism evidence="4 5">
    <name type="scientific">Mytilus edulis</name>
    <name type="common">Blue mussel</name>
    <dbReference type="NCBI Taxonomy" id="6550"/>
    <lineage>
        <taxon>Eukaryota</taxon>
        <taxon>Metazoa</taxon>
        <taxon>Spiralia</taxon>
        <taxon>Lophotrochozoa</taxon>
        <taxon>Mollusca</taxon>
        <taxon>Bivalvia</taxon>
        <taxon>Autobranchia</taxon>
        <taxon>Pteriomorphia</taxon>
        <taxon>Mytilida</taxon>
        <taxon>Mytiloidea</taxon>
        <taxon>Mytilidae</taxon>
        <taxon>Mytilinae</taxon>
        <taxon>Mytilus</taxon>
    </lineage>
</organism>
<evidence type="ECO:0000259" key="2">
    <source>
        <dbReference type="Pfam" id="PF18738"/>
    </source>
</evidence>
<feature type="region of interest" description="Disordered" evidence="1">
    <location>
        <begin position="1415"/>
        <end position="1474"/>
    </location>
</feature>
<feature type="compositionally biased region" description="Acidic residues" evidence="1">
    <location>
        <begin position="1428"/>
        <end position="1440"/>
    </location>
</feature>
<feature type="domain" description="DZIP3-like HEPN" evidence="2">
    <location>
        <begin position="343"/>
        <end position="450"/>
    </location>
</feature>
<dbReference type="Proteomes" id="UP000683360">
    <property type="component" value="Unassembled WGS sequence"/>
</dbReference>
<dbReference type="OrthoDB" id="6092734at2759"/>
<dbReference type="InterPro" id="IPR041249">
    <property type="entry name" value="HEPN_DZIP3"/>
</dbReference>
<dbReference type="Pfam" id="PF20720">
    <property type="entry name" value="nSTAND3"/>
    <property type="match status" value="1"/>
</dbReference>
<accession>A0A8S3SHF7</accession>
<name>A0A8S3SHF7_MYTED</name>
<feature type="compositionally biased region" description="Acidic residues" evidence="1">
    <location>
        <begin position="1459"/>
        <end position="1474"/>
    </location>
</feature>
<reference evidence="4" key="1">
    <citation type="submission" date="2021-03" db="EMBL/GenBank/DDBJ databases">
        <authorList>
            <person name="Bekaert M."/>
        </authorList>
    </citation>
    <scope>NUCLEOTIDE SEQUENCE</scope>
</reference>
<keyword evidence="5" id="KW-1185">Reference proteome</keyword>
<proteinExistence type="predicted"/>
<feature type="domain" description="Novel STAND NTPase 3" evidence="3">
    <location>
        <begin position="593"/>
        <end position="747"/>
    </location>
</feature>
<evidence type="ECO:0000259" key="3">
    <source>
        <dbReference type="Pfam" id="PF20720"/>
    </source>
</evidence>
<dbReference type="EMBL" id="CAJPWZ010001652">
    <property type="protein sequence ID" value="CAG2220202.1"/>
    <property type="molecule type" value="Genomic_DNA"/>
</dbReference>